<dbReference type="AlphaFoldDB" id="A0A1T5KHZ3"/>
<dbReference type="EMBL" id="FUZU01000001">
    <property type="protein sequence ID" value="SKC62958.1"/>
    <property type="molecule type" value="Genomic_DNA"/>
</dbReference>
<protein>
    <submittedName>
        <fullName evidence="1">Uncharacterized protein</fullName>
    </submittedName>
</protein>
<accession>A0A1T5KHZ3</accession>
<dbReference type="Proteomes" id="UP000190961">
    <property type="component" value="Unassembled WGS sequence"/>
</dbReference>
<proteinExistence type="predicted"/>
<evidence type="ECO:0000313" key="2">
    <source>
        <dbReference type="Proteomes" id="UP000190961"/>
    </source>
</evidence>
<reference evidence="1 2" key="1">
    <citation type="submission" date="2017-02" db="EMBL/GenBank/DDBJ databases">
        <authorList>
            <person name="Peterson S.W."/>
        </authorList>
    </citation>
    <scope>NUCLEOTIDE SEQUENCE [LARGE SCALE GENOMIC DNA]</scope>
    <source>
        <strain evidence="1 2">DSM 25262</strain>
    </source>
</reference>
<gene>
    <name evidence="1" type="ORF">SAMN05660236_2178</name>
</gene>
<name>A0A1T5KHZ3_9BACT</name>
<organism evidence="1 2">
    <name type="scientific">Ohtaekwangia koreensis</name>
    <dbReference type="NCBI Taxonomy" id="688867"/>
    <lineage>
        <taxon>Bacteria</taxon>
        <taxon>Pseudomonadati</taxon>
        <taxon>Bacteroidota</taxon>
        <taxon>Cytophagia</taxon>
        <taxon>Cytophagales</taxon>
        <taxon>Fulvivirgaceae</taxon>
        <taxon>Ohtaekwangia</taxon>
    </lineage>
</organism>
<evidence type="ECO:0000313" key="1">
    <source>
        <dbReference type="EMBL" id="SKC62958.1"/>
    </source>
</evidence>
<keyword evidence="2" id="KW-1185">Reference proteome</keyword>
<sequence length="74" mass="8491">MLVLDKTPTLLQVLEKQVLSLIGDENLTIIRTHLRSFNQASFLNYDNLLKLMPARGLDPSGHVFSKFKFRICQC</sequence>